<evidence type="ECO:0000313" key="3">
    <source>
        <dbReference type="Proteomes" id="UP001139104"/>
    </source>
</evidence>
<protein>
    <recommendedName>
        <fullName evidence="4">Glutamine amidotransferase domain-containing protein</fullName>
    </recommendedName>
</protein>
<dbReference type="PANTHER" id="PTHR37947">
    <property type="entry name" value="BLL2462 PROTEIN"/>
    <property type="match status" value="1"/>
</dbReference>
<evidence type="ECO:0000313" key="2">
    <source>
        <dbReference type="EMBL" id="MCI4682636.1"/>
    </source>
</evidence>
<name>A0ABS9Z6C0_9HYPH</name>
<dbReference type="InterPro" id="IPR029062">
    <property type="entry name" value="Class_I_gatase-like"/>
</dbReference>
<feature type="transmembrane region" description="Helical" evidence="1">
    <location>
        <begin position="714"/>
        <end position="733"/>
    </location>
</feature>
<dbReference type="PANTHER" id="PTHR37947:SF1">
    <property type="entry name" value="BLL2462 PROTEIN"/>
    <property type="match status" value="1"/>
</dbReference>
<dbReference type="SUPFAM" id="SSF52317">
    <property type="entry name" value="Class I glutamine amidotransferase-like"/>
    <property type="match status" value="1"/>
</dbReference>
<evidence type="ECO:0000256" key="1">
    <source>
        <dbReference type="SAM" id="Phobius"/>
    </source>
</evidence>
<dbReference type="Proteomes" id="UP001139104">
    <property type="component" value="Unassembled WGS sequence"/>
</dbReference>
<comment type="caution">
    <text evidence="2">The sequence shown here is derived from an EMBL/GenBank/DDBJ whole genome shotgun (WGS) entry which is preliminary data.</text>
</comment>
<reference evidence="2" key="1">
    <citation type="journal article" date="2022" name="ISME J.">
        <title>Identification of active gaseous-alkane degraders at natural gas seeps.</title>
        <authorList>
            <person name="Farhan Ul Haque M."/>
            <person name="Hernandez M."/>
            <person name="Crombie A.T."/>
            <person name="Murrell J.C."/>
        </authorList>
    </citation>
    <scope>NUCLEOTIDE SEQUENCE</scope>
    <source>
        <strain evidence="2">PC2</strain>
    </source>
</reference>
<feature type="transmembrane region" description="Helical" evidence="1">
    <location>
        <begin position="41"/>
        <end position="59"/>
    </location>
</feature>
<dbReference type="EMBL" id="JAIVFP010000001">
    <property type="protein sequence ID" value="MCI4682636.1"/>
    <property type="molecule type" value="Genomic_DNA"/>
</dbReference>
<organism evidence="2 3">
    <name type="scientific">Candidatus Rhodoblastus alkanivorans</name>
    <dbReference type="NCBI Taxonomy" id="2954117"/>
    <lineage>
        <taxon>Bacteria</taxon>
        <taxon>Pseudomonadati</taxon>
        <taxon>Pseudomonadota</taxon>
        <taxon>Alphaproteobacteria</taxon>
        <taxon>Hyphomicrobiales</taxon>
        <taxon>Rhodoblastaceae</taxon>
        <taxon>Rhodoblastus</taxon>
    </lineage>
</organism>
<accession>A0ABS9Z6C0</accession>
<sequence length="743" mass="79426">MKEFGLAFAPLAPLWLISLFALLAAALVAAAFVLRRRGAMLRLLVFTALLGALVNPSLVEEKREPLRDVVAVVVDHSASQNFGHRRAQTEEARAALAKELKRLDNVEVRFISAGAVGDCQSDCAKNAGAVGDCQSDCAKKAGAVGDCQSDCPKDSGAEASAADGEEGTRLFSALNAGLADVASSRLGAVIMVTDGQVHDIPPSLAAANLKAPLHVLVTGDDAERDRRIELVEAPRFGLIGKDITFKVKVDETNGPGDPVPVTVRRNGDVVTRVLAQPGEPLKIPVKLDHGGKNVLEFDAEPLAGELTGVNNKAVATVDGVRDHLKVLLVSGEPNPGERAWRNLLKADANVELVHFTILRPPEKQDGTPLRELALIAFPTAELFGRKIVDFDLIVFDRYSNMGLLPPTYFDNIVRYVRRGGAMAIVAGPNFSQPDGLFYTPIGNVVPAEPTGDVVETPFRAALTEIGKRHPVTRDLPGGQSKPAGWSEWFRLVKATPLRGASVLSGAGGAPLLVLSREGKGRVALLLTDQSWLWARGFEGGGPYADLMRRTAHWLMKEPELEEEALRATARGRELTIERQTLGDKADPVHLVAPSGKAQDIVLARAEPGLFRAQVKAQEFGLYRASEDGLKALVNVGPENPLEYRDVVSTTEKLRPLAEATGGSARRIGSPGTSAITMPRIVAMGDSPVYAGSDYIGIRRTESSVARGVKMTPLAIGWFGLLVLLGALATAWAWEGLRGRSARG</sequence>
<feature type="transmembrane region" description="Helical" evidence="1">
    <location>
        <begin position="12"/>
        <end position="34"/>
    </location>
</feature>
<keyword evidence="1" id="KW-0812">Transmembrane</keyword>
<dbReference type="CDD" id="cd03143">
    <property type="entry name" value="A4_beta-galactosidase_middle_domain"/>
    <property type="match status" value="1"/>
</dbReference>
<gene>
    <name evidence="2" type="ORF">K2U94_07640</name>
</gene>
<keyword evidence="1" id="KW-0472">Membrane</keyword>
<dbReference type="Gene3D" id="3.40.50.880">
    <property type="match status" value="1"/>
</dbReference>
<dbReference type="RefSeq" id="WP_243066634.1">
    <property type="nucleotide sequence ID" value="NZ_JAIVFK010000004.1"/>
</dbReference>
<keyword evidence="1" id="KW-1133">Transmembrane helix</keyword>
<evidence type="ECO:0008006" key="4">
    <source>
        <dbReference type="Google" id="ProtNLM"/>
    </source>
</evidence>
<keyword evidence="3" id="KW-1185">Reference proteome</keyword>
<proteinExistence type="predicted"/>